<gene>
    <name evidence="1" type="ORF">COCCADRAFT_100749</name>
</gene>
<proteinExistence type="predicted"/>
<accession>W6Y0Z8</accession>
<keyword evidence="2" id="KW-1185">Reference proteome</keyword>
<dbReference type="EMBL" id="KI964655">
    <property type="protein sequence ID" value="EUC31658.1"/>
    <property type="molecule type" value="Genomic_DNA"/>
</dbReference>
<name>W6Y0Z8_COCC2</name>
<organism evidence="1 2">
    <name type="scientific">Cochliobolus carbonum (strain 26-R-13)</name>
    <name type="common">Maize leaf spot fungus</name>
    <name type="synonym">Bipolaris zeicola</name>
    <dbReference type="NCBI Taxonomy" id="930089"/>
    <lineage>
        <taxon>Eukaryota</taxon>
        <taxon>Fungi</taxon>
        <taxon>Dikarya</taxon>
        <taxon>Ascomycota</taxon>
        <taxon>Pezizomycotina</taxon>
        <taxon>Dothideomycetes</taxon>
        <taxon>Pleosporomycetidae</taxon>
        <taxon>Pleosporales</taxon>
        <taxon>Pleosporineae</taxon>
        <taxon>Pleosporaceae</taxon>
        <taxon>Bipolaris</taxon>
    </lineage>
</organism>
<dbReference type="Proteomes" id="UP000053841">
    <property type="component" value="Unassembled WGS sequence"/>
</dbReference>
<sequence length="51" mass="5628">ARNSGSSSSPSKLFKSPVIQTDPAICLSIKVPSSYVSNSLQLRSYSRRIKW</sequence>
<evidence type="ECO:0000313" key="2">
    <source>
        <dbReference type="Proteomes" id="UP000053841"/>
    </source>
</evidence>
<dbReference type="HOGENOM" id="CLU_3111845_0_0_1"/>
<dbReference type="AlphaFoldDB" id="W6Y0Z8"/>
<dbReference type="GeneID" id="19142219"/>
<dbReference type="KEGG" id="bze:COCCADRAFT_100749"/>
<evidence type="ECO:0000313" key="1">
    <source>
        <dbReference type="EMBL" id="EUC31658.1"/>
    </source>
</evidence>
<feature type="non-terminal residue" evidence="1">
    <location>
        <position position="1"/>
    </location>
</feature>
<protein>
    <submittedName>
        <fullName evidence="1">Uncharacterized protein</fullName>
    </submittedName>
</protein>
<dbReference type="RefSeq" id="XP_007714050.1">
    <property type="nucleotide sequence ID" value="XM_007715860.1"/>
</dbReference>
<reference evidence="1 2" key="1">
    <citation type="journal article" date="2013" name="PLoS Genet.">
        <title>Comparative genome structure, secondary metabolite, and effector coding capacity across Cochliobolus pathogens.</title>
        <authorList>
            <person name="Condon B.J."/>
            <person name="Leng Y."/>
            <person name="Wu D."/>
            <person name="Bushley K.E."/>
            <person name="Ohm R.A."/>
            <person name="Otillar R."/>
            <person name="Martin J."/>
            <person name="Schackwitz W."/>
            <person name="Grimwood J."/>
            <person name="MohdZainudin N."/>
            <person name="Xue C."/>
            <person name="Wang R."/>
            <person name="Manning V.A."/>
            <person name="Dhillon B."/>
            <person name="Tu Z.J."/>
            <person name="Steffenson B.J."/>
            <person name="Salamov A."/>
            <person name="Sun H."/>
            <person name="Lowry S."/>
            <person name="LaButti K."/>
            <person name="Han J."/>
            <person name="Copeland A."/>
            <person name="Lindquist E."/>
            <person name="Barry K."/>
            <person name="Schmutz J."/>
            <person name="Baker S.E."/>
            <person name="Ciuffetti L.M."/>
            <person name="Grigoriev I.V."/>
            <person name="Zhong S."/>
            <person name="Turgeon B.G."/>
        </authorList>
    </citation>
    <scope>NUCLEOTIDE SEQUENCE [LARGE SCALE GENOMIC DNA]</scope>
    <source>
        <strain evidence="1 2">26-R-13</strain>
    </source>
</reference>